<dbReference type="RefSeq" id="WP_149544114.1">
    <property type="nucleotide sequence ID" value="NZ_VTPS01000001.1"/>
</dbReference>
<organism evidence="2 3">
    <name type="scientific">Calorimonas adulescens</name>
    <dbReference type="NCBI Taxonomy" id="2606906"/>
    <lineage>
        <taxon>Bacteria</taxon>
        <taxon>Bacillati</taxon>
        <taxon>Bacillota</taxon>
        <taxon>Clostridia</taxon>
        <taxon>Thermoanaerobacterales</taxon>
        <taxon>Thermoanaerobacteraceae</taxon>
        <taxon>Calorimonas</taxon>
    </lineage>
</organism>
<comment type="caution">
    <text evidence="2">The sequence shown here is derived from an EMBL/GenBank/DDBJ whole genome shotgun (WGS) entry which is preliminary data.</text>
</comment>
<evidence type="ECO:0000256" key="1">
    <source>
        <dbReference type="ARBA" id="ARBA00023125"/>
    </source>
</evidence>
<reference evidence="2 3" key="1">
    <citation type="submission" date="2019-08" db="EMBL/GenBank/DDBJ databases">
        <title>Calorimonas adulescens gen. nov., sp. nov., an anaerobic thermophilic bacterium from Sakhalin hot spring.</title>
        <authorList>
            <person name="Khomyakova M.A."/>
            <person name="Merkel A.Y."/>
            <person name="Novikov A."/>
            <person name="Bonch-Osmolovskaya E.A."/>
            <person name="Slobodkin A.I."/>
        </authorList>
    </citation>
    <scope>NUCLEOTIDE SEQUENCE [LARGE SCALE GENOMIC DNA]</scope>
    <source>
        <strain evidence="2 3">A05MB</strain>
    </source>
</reference>
<dbReference type="InterPro" id="IPR036390">
    <property type="entry name" value="WH_DNA-bd_sf"/>
</dbReference>
<dbReference type="NCBIfam" id="TIGR00738">
    <property type="entry name" value="rrf2_super"/>
    <property type="match status" value="1"/>
</dbReference>
<dbReference type="GO" id="GO:0003700">
    <property type="term" value="F:DNA-binding transcription factor activity"/>
    <property type="evidence" value="ECO:0007669"/>
    <property type="project" value="TreeGrafter"/>
</dbReference>
<gene>
    <name evidence="2" type="ORF">FWJ32_01015</name>
</gene>
<dbReference type="Gene3D" id="1.10.10.10">
    <property type="entry name" value="Winged helix-like DNA-binding domain superfamily/Winged helix DNA-binding domain"/>
    <property type="match status" value="1"/>
</dbReference>
<name>A0A5D8QHZ4_9THEO</name>
<dbReference type="AlphaFoldDB" id="A0A5D8QHZ4"/>
<dbReference type="PROSITE" id="PS51197">
    <property type="entry name" value="HTH_RRF2_2"/>
    <property type="match status" value="1"/>
</dbReference>
<dbReference type="GO" id="GO:0005829">
    <property type="term" value="C:cytosol"/>
    <property type="evidence" value="ECO:0007669"/>
    <property type="project" value="TreeGrafter"/>
</dbReference>
<keyword evidence="3" id="KW-1185">Reference proteome</keyword>
<dbReference type="GO" id="GO:0003677">
    <property type="term" value="F:DNA binding"/>
    <property type="evidence" value="ECO:0007669"/>
    <property type="project" value="UniProtKB-KW"/>
</dbReference>
<dbReference type="SUPFAM" id="SSF46785">
    <property type="entry name" value="Winged helix' DNA-binding domain"/>
    <property type="match status" value="1"/>
</dbReference>
<dbReference type="PANTHER" id="PTHR33221:SF5">
    <property type="entry name" value="HTH-TYPE TRANSCRIPTIONAL REGULATOR ISCR"/>
    <property type="match status" value="1"/>
</dbReference>
<dbReference type="EMBL" id="VTPS01000001">
    <property type="protein sequence ID" value="TZE83496.1"/>
    <property type="molecule type" value="Genomic_DNA"/>
</dbReference>
<dbReference type="InterPro" id="IPR036388">
    <property type="entry name" value="WH-like_DNA-bd_sf"/>
</dbReference>
<dbReference type="FunFam" id="1.10.10.10:FF:000164">
    <property type="entry name" value="Transcriptional regulator, Rrf2 family"/>
    <property type="match status" value="1"/>
</dbReference>
<dbReference type="Pfam" id="PF02082">
    <property type="entry name" value="Rrf2"/>
    <property type="match status" value="1"/>
</dbReference>
<evidence type="ECO:0000313" key="3">
    <source>
        <dbReference type="Proteomes" id="UP000322976"/>
    </source>
</evidence>
<evidence type="ECO:0000313" key="2">
    <source>
        <dbReference type="EMBL" id="TZE83496.1"/>
    </source>
</evidence>
<dbReference type="InterPro" id="IPR000944">
    <property type="entry name" value="Tscrpt_reg_Rrf2"/>
</dbReference>
<dbReference type="Proteomes" id="UP000322976">
    <property type="component" value="Unassembled WGS sequence"/>
</dbReference>
<sequence length="149" mass="16892">MRLSTKGQYGLRAMFELAINYGEGPLSLKTIADRQYISEHYLEQLIATLRKAGLVSSTRGAQGGYVLSRSPEEITVGQVIRVLEGPLAPVECVIDDEENVCDRSGYCPTRIVWKKVRDSINQVVDSITLQDMVDDYRRLHPDESYMFYI</sequence>
<dbReference type="InterPro" id="IPR030489">
    <property type="entry name" value="TR_Rrf2-type_CS"/>
</dbReference>
<dbReference type="PROSITE" id="PS01332">
    <property type="entry name" value="HTH_RRF2_1"/>
    <property type="match status" value="1"/>
</dbReference>
<proteinExistence type="predicted"/>
<accession>A0A5D8QHZ4</accession>
<dbReference type="PANTHER" id="PTHR33221">
    <property type="entry name" value="WINGED HELIX-TURN-HELIX TRANSCRIPTIONAL REGULATOR, RRF2 FAMILY"/>
    <property type="match status" value="1"/>
</dbReference>
<keyword evidence="1" id="KW-0238">DNA-binding</keyword>
<protein>
    <submittedName>
        <fullName evidence="2">Rrf2 family transcriptional regulator</fullName>
    </submittedName>
</protein>